<dbReference type="SMART" id="SM00327">
    <property type="entry name" value="VWA"/>
    <property type="match status" value="1"/>
</dbReference>
<proteinExistence type="predicted"/>
<dbReference type="InterPro" id="IPR028274">
    <property type="entry name" value="TerY-C"/>
</dbReference>
<protein>
    <recommendedName>
        <fullName evidence="1">VWFA domain-containing protein</fullName>
    </recommendedName>
</protein>
<dbReference type="HOGENOM" id="CLU_792028_0_0_6"/>
<evidence type="ECO:0000259" key="1">
    <source>
        <dbReference type="PROSITE" id="PS50234"/>
    </source>
</evidence>
<dbReference type="eggNOG" id="COG4245">
    <property type="taxonomic scope" value="Bacteria"/>
</dbReference>
<evidence type="ECO:0000313" key="2">
    <source>
        <dbReference type="EMBL" id="EIC21631.1"/>
    </source>
</evidence>
<accession>H8Z2H6</accession>
<gene>
    <name evidence="2" type="ORF">Thi970DRAFT_01847</name>
</gene>
<dbReference type="SUPFAM" id="SSF53300">
    <property type="entry name" value="vWA-like"/>
    <property type="match status" value="1"/>
</dbReference>
<dbReference type="PROSITE" id="PS50234">
    <property type="entry name" value="VWFA"/>
    <property type="match status" value="1"/>
</dbReference>
<dbReference type="InterPro" id="IPR036465">
    <property type="entry name" value="vWFA_dom_sf"/>
</dbReference>
<dbReference type="InterPro" id="IPR002035">
    <property type="entry name" value="VWF_A"/>
</dbReference>
<keyword evidence="3" id="KW-1185">Reference proteome</keyword>
<feature type="domain" description="VWFA" evidence="1">
    <location>
        <begin position="5"/>
        <end position="179"/>
    </location>
</feature>
<organism evidence="2 3">
    <name type="scientific">Thiorhodovibrio frisius</name>
    <dbReference type="NCBI Taxonomy" id="631362"/>
    <lineage>
        <taxon>Bacteria</taxon>
        <taxon>Pseudomonadati</taxon>
        <taxon>Pseudomonadota</taxon>
        <taxon>Gammaproteobacteria</taxon>
        <taxon>Chromatiales</taxon>
        <taxon>Chromatiaceae</taxon>
        <taxon>Thiorhodovibrio</taxon>
    </lineage>
</organism>
<reference evidence="2 3" key="2">
    <citation type="submission" date="2011-11" db="EMBL/GenBank/DDBJ databases">
        <authorList>
            <consortium name="US DOE Joint Genome Institute"/>
            <person name="Lucas S."/>
            <person name="Han J."/>
            <person name="Lapidus A."/>
            <person name="Cheng J.-F."/>
            <person name="Goodwin L."/>
            <person name="Pitluck S."/>
            <person name="Peters L."/>
            <person name="Ovchinnikova G."/>
            <person name="Zhang X."/>
            <person name="Detter J.C."/>
            <person name="Han C."/>
            <person name="Tapia R."/>
            <person name="Land M."/>
            <person name="Hauser L."/>
            <person name="Kyrpides N."/>
            <person name="Ivanova N."/>
            <person name="Pagani I."/>
            <person name="Vogl K."/>
            <person name="Liu Z."/>
            <person name="Overmann J."/>
            <person name="Frigaard N.-U."/>
            <person name="Bryant D."/>
            <person name="Woyke T."/>
        </authorList>
    </citation>
    <scope>NUCLEOTIDE SEQUENCE [LARGE SCALE GENOMIC DNA]</scope>
    <source>
        <strain evidence="2 3">970</strain>
    </source>
</reference>
<dbReference type="Pfam" id="PF15616">
    <property type="entry name" value="TerY_C"/>
    <property type="match status" value="1"/>
</dbReference>
<dbReference type="RefSeq" id="WP_009148216.1">
    <property type="nucleotide sequence ID" value="NZ_CP121471.1"/>
</dbReference>
<dbReference type="EMBL" id="JH603169">
    <property type="protein sequence ID" value="EIC21631.1"/>
    <property type="molecule type" value="Genomic_DNA"/>
</dbReference>
<dbReference type="Gene3D" id="3.40.50.410">
    <property type="entry name" value="von Willebrand factor, type A domain"/>
    <property type="match status" value="1"/>
</dbReference>
<dbReference type="Pfam" id="PF00092">
    <property type="entry name" value="VWA"/>
    <property type="match status" value="1"/>
</dbReference>
<dbReference type="Proteomes" id="UP000002964">
    <property type="component" value="Unassembled WGS sequence"/>
</dbReference>
<dbReference type="OrthoDB" id="9806395at2"/>
<dbReference type="STRING" id="631362.Thi970DRAFT_01847"/>
<name>H8Z2H6_9GAMM</name>
<reference evidence="3" key="1">
    <citation type="submission" date="2011-06" db="EMBL/GenBank/DDBJ databases">
        <authorList>
            <consortium name="US DOE Joint Genome Institute (JGI-PGF)"/>
            <person name="Lucas S."/>
            <person name="Han J."/>
            <person name="Lapidus A."/>
            <person name="Cheng J.-F."/>
            <person name="Goodwin L."/>
            <person name="Pitluck S."/>
            <person name="Peters L."/>
            <person name="Land M.L."/>
            <person name="Hauser L."/>
            <person name="Vogl K."/>
            <person name="Liu Z."/>
            <person name="Overmann J."/>
            <person name="Frigaard N.-U."/>
            <person name="Bryant D.A."/>
            <person name="Woyke T.J."/>
        </authorList>
    </citation>
    <scope>NUCLEOTIDE SEQUENCE [LARGE SCALE GENOMIC DNA]</scope>
    <source>
        <strain evidence="3">970</strain>
    </source>
</reference>
<sequence length="350" mass="38109">MRRLPVFFVLDCSESMVGDNLRKMEEGLQAVVQSLRGDPHALETVYLSVIGFAGVARTIVPLVELVSFYPPRLPLGGGTSLGAALETLMYEIDHAVVRSTPERKGDWKPIVYLFTDGHPTDDPSAAIDRWRQHYANAAMLIAVGMGREADFTALKRLADQVLLFEESRAGDYKKFVDWVSASVLSRSQSLGDPTASPSVDTFDERVLSLVKSPPPGQADDSCVTLVGRCQKTRHPYLIKYEREQQNLATSEFSLPLSAYRLAGCYPLDEGYFDWSDPRSNNQKVNSSDLMGAPGCPHCGNATAFAVCGCGKLMCVNGPGEAICPWCEKTVGFAPATAGDDGGFEVRRSQG</sequence>
<evidence type="ECO:0000313" key="3">
    <source>
        <dbReference type="Proteomes" id="UP000002964"/>
    </source>
</evidence>
<dbReference type="AlphaFoldDB" id="H8Z2H6"/>